<dbReference type="AlphaFoldDB" id="A0A1J3HMV4"/>
<name>A0A1J3HMV4_NOCCA</name>
<sequence length="91" mass="10186">MAAEAAAAREGEIPAVVLLNRRLHLMSVNLNDSDPSVTRRGNLTSLNDSDNLNVSQVYHCEGLLLWNPYSGQTRWISVKPRKYYHSLGYGL</sequence>
<dbReference type="EMBL" id="GEVL01008360">
    <property type="protein sequence ID" value="JAU68981.1"/>
    <property type="molecule type" value="Transcribed_RNA"/>
</dbReference>
<accession>A0A1J3HMV4</accession>
<dbReference type="InterPro" id="IPR006527">
    <property type="entry name" value="F-box-assoc_dom_typ1"/>
</dbReference>
<proteinExistence type="predicted"/>
<evidence type="ECO:0000259" key="1">
    <source>
        <dbReference type="Pfam" id="PF07734"/>
    </source>
</evidence>
<gene>
    <name evidence="2" type="ORF">LE_TR21111_c1_g1_i1_g.67890</name>
</gene>
<evidence type="ECO:0000313" key="2">
    <source>
        <dbReference type="EMBL" id="JAU68981.1"/>
    </source>
</evidence>
<feature type="domain" description="F-box associated beta-propeller type 1" evidence="1">
    <location>
        <begin position="16"/>
        <end position="88"/>
    </location>
</feature>
<dbReference type="Pfam" id="PF07734">
    <property type="entry name" value="FBA_1"/>
    <property type="match status" value="1"/>
</dbReference>
<organism evidence="2">
    <name type="scientific">Noccaea caerulescens</name>
    <name type="common">Alpine penny-cress</name>
    <name type="synonym">Thlaspi caerulescens</name>
    <dbReference type="NCBI Taxonomy" id="107243"/>
    <lineage>
        <taxon>Eukaryota</taxon>
        <taxon>Viridiplantae</taxon>
        <taxon>Streptophyta</taxon>
        <taxon>Embryophyta</taxon>
        <taxon>Tracheophyta</taxon>
        <taxon>Spermatophyta</taxon>
        <taxon>Magnoliopsida</taxon>
        <taxon>eudicotyledons</taxon>
        <taxon>Gunneridae</taxon>
        <taxon>Pentapetalae</taxon>
        <taxon>rosids</taxon>
        <taxon>malvids</taxon>
        <taxon>Brassicales</taxon>
        <taxon>Brassicaceae</taxon>
        <taxon>Coluteocarpeae</taxon>
        <taxon>Noccaea</taxon>
    </lineage>
</organism>
<reference evidence="2" key="1">
    <citation type="submission" date="2016-07" db="EMBL/GenBank/DDBJ databases">
        <title>De novo transcriptome assembly of four accessions of the metal hyperaccumulator plant Noccaea caerulescens.</title>
        <authorList>
            <person name="Blande D."/>
            <person name="Halimaa P."/>
            <person name="Tervahauta A.I."/>
            <person name="Aarts M.G."/>
            <person name="Karenlampi S.O."/>
        </authorList>
    </citation>
    <scope>NUCLEOTIDE SEQUENCE</scope>
</reference>
<protein>
    <submittedName>
        <fullName evidence="2">Putative F-box protein</fullName>
    </submittedName>
</protein>